<protein>
    <submittedName>
        <fullName evidence="1">Uncharacterized protein</fullName>
    </submittedName>
</protein>
<feature type="non-terminal residue" evidence="1">
    <location>
        <position position="74"/>
    </location>
</feature>
<dbReference type="Proteomes" id="UP001266305">
    <property type="component" value="Unassembled WGS sequence"/>
</dbReference>
<comment type="caution">
    <text evidence="1">The sequence shown here is derived from an EMBL/GenBank/DDBJ whole genome shotgun (WGS) entry which is preliminary data.</text>
</comment>
<evidence type="ECO:0000313" key="2">
    <source>
        <dbReference type="Proteomes" id="UP001266305"/>
    </source>
</evidence>
<dbReference type="EMBL" id="JASSZA010000023">
    <property type="protein sequence ID" value="KAK2082716.1"/>
    <property type="molecule type" value="Genomic_DNA"/>
</dbReference>
<keyword evidence="2" id="KW-1185">Reference proteome</keyword>
<accession>A0ABQ9TDC2</accession>
<proteinExistence type="predicted"/>
<organism evidence="1 2">
    <name type="scientific">Saguinus oedipus</name>
    <name type="common">Cotton-top tamarin</name>
    <name type="synonym">Oedipomidas oedipus</name>
    <dbReference type="NCBI Taxonomy" id="9490"/>
    <lineage>
        <taxon>Eukaryota</taxon>
        <taxon>Metazoa</taxon>
        <taxon>Chordata</taxon>
        <taxon>Craniata</taxon>
        <taxon>Vertebrata</taxon>
        <taxon>Euteleostomi</taxon>
        <taxon>Mammalia</taxon>
        <taxon>Eutheria</taxon>
        <taxon>Euarchontoglires</taxon>
        <taxon>Primates</taxon>
        <taxon>Haplorrhini</taxon>
        <taxon>Platyrrhini</taxon>
        <taxon>Cebidae</taxon>
        <taxon>Callitrichinae</taxon>
        <taxon>Saguinus</taxon>
    </lineage>
</organism>
<sequence length="74" mass="8129">MEAWSGRGLEEAELRPRYFRSRDAHAVDSGLKSAVSPAPGVDAMVLFPVIGKLLHKRVVLASSCPRRREILSNA</sequence>
<gene>
    <name evidence="1" type="ORF">P7K49_037952</name>
</gene>
<evidence type="ECO:0000313" key="1">
    <source>
        <dbReference type="EMBL" id="KAK2082716.1"/>
    </source>
</evidence>
<name>A0ABQ9TDC2_SAGOE</name>
<reference evidence="1 2" key="1">
    <citation type="submission" date="2023-05" db="EMBL/GenBank/DDBJ databases">
        <title>B98-5 Cell Line De Novo Hybrid Assembly: An Optical Mapping Approach.</title>
        <authorList>
            <person name="Kananen K."/>
            <person name="Auerbach J.A."/>
            <person name="Kautto E."/>
            <person name="Blachly J.S."/>
        </authorList>
    </citation>
    <scope>NUCLEOTIDE SEQUENCE [LARGE SCALE GENOMIC DNA]</scope>
    <source>
        <strain evidence="1">B95-8</strain>
        <tissue evidence="1">Cell line</tissue>
    </source>
</reference>